<dbReference type="EMBL" id="FWYF01000003">
    <property type="protein sequence ID" value="SMD35974.1"/>
    <property type="molecule type" value="Genomic_DNA"/>
</dbReference>
<dbReference type="PANTHER" id="PTHR31299:SF0">
    <property type="entry name" value="ESTERASE, PUTATIVE (AFU_ORTHOLOGUE AFUA_1G05850)-RELATED"/>
    <property type="match status" value="1"/>
</dbReference>
<dbReference type="Proteomes" id="UP000192472">
    <property type="component" value="Unassembled WGS sequence"/>
</dbReference>
<evidence type="ECO:0000313" key="3">
    <source>
        <dbReference type="Proteomes" id="UP000192472"/>
    </source>
</evidence>
<sequence>MRTYIMSLLIMLSLKSFAQIGISENLDIKFLAEILNQNRIVGLGEDSHGYKNSSEIKVALIKELKQEYGFNTVIFESSFCNNWAANNWNLEPLDDMKSRIYKVWNTAELLDLFEYAQASDMKFFGCDIKGQTGYRSTMFEERMAEQISKVDLKLETTFYNLEERTAVYREMFSLKKREVAQRDSVDALIDKYEILSGQVKLSSRLDSTTKSWVLACLDNRKSLLRLVKIEYGNFEKVTFRDAMMSSNLQWLLNGPFRDEKVIVWAADSHLAKKRYFDTMIALLPDSIKSNMYSMAIKPKRKANAKIKKTMKNIKAQDYFFVDQTAKYFPEKYHGAYDGIIFCEKWEKSRLIE</sequence>
<name>A0A1W2GHF7_REIFA</name>
<organism evidence="2 3">
    <name type="scientific">Reichenbachiella faecimaris</name>
    <dbReference type="NCBI Taxonomy" id="692418"/>
    <lineage>
        <taxon>Bacteria</taxon>
        <taxon>Pseudomonadati</taxon>
        <taxon>Bacteroidota</taxon>
        <taxon>Cytophagia</taxon>
        <taxon>Cytophagales</taxon>
        <taxon>Reichenbachiellaceae</taxon>
        <taxon>Reichenbachiella</taxon>
    </lineage>
</organism>
<feature type="chain" id="PRO_5013320650" evidence="1">
    <location>
        <begin position="19"/>
        <end position="352"/>
    </location>
</feature>
<dbReference type="PANTHER" id="PTHR31299">
    <property type="entry name" value="ESTERASE, PUTATIVE (AFU_ORTHOLOGUE AFUA_1G05850)-RELATED"/>
    <property type="match status" value="1"/>
</dbReference>
<keyword evidence="3" id="KW-1185">Reference proteome</keyword>
<dbReference type="GO" id="GO:0046677">
    <property type="term" value="P:response to antibiotic"/>
    <property type="evidence" value="ECO:0007669"/>
    <property type="project" value="InterPro"/>
</dbReference>
<evidence type="ECO:0000313" key="2">
    <source>
        <dbReference type="EMBL" id="SMD35974.1"/>
    </source>
</evidence>
<reference evidence="2 3" key="1">
    <citation type="submission" date="2017-04" db="EMBL/GenBank/DDBJ databases">
        <authorList>
            <person name="Afonso C.L."/>
            <person name="Miller P.J."/>
            <person name="Scott M.A."/>
            <person name="Spackman E."/>
            <person name="Goraichik I."/>
            <person name="Dimitrov K.M."/>
            <person name="Suarez D.L."/>
            <person name="Swayne D.E."/>
        </authorList>
    </citation>
    <scope>NUCLEOTIDE SEQUENCE [LARGE SCALE GENOMIC DNA]</scope>
    <source>
        <strain evidence="2 3">DSM 26133</strain>
    </source>
</reference>
<dbReference type="AlphaFoldDB" id="A0A1W2GHF7"/>
<dbReference type="OrthoDB" id="9810066at2"/>
<feature type="signal peptide" evidence="1">
    <location>
        <begin position="1"/>
        <end position="18"/>
    </location>
</feature>
<gene>
    <name evidence="2" type="ORF">SAMN04488029_2637</name>
</gene>
<protein>
    <submittedName>
        <fullName evidence="2">Erythromycin esterase</fullName>
    </submittedName>
</protein>
<dbReference type="RefSeq" id="WP_084373307.1">
    <property type="nucleotide sequence ID" value="NZ_FWYF01000003.1"/>
</dbReference>
<dbReference type="STRING" id="692418.SAMN04488029_2637"/>
<evidence type="ECO:0000256" key="1">
    <source>
        <dbReference type="SAM" id="SignalP"/>
    </source>
</evidence>
<dbReference type="InterPro" id="IPR007815">
    <property type="entry name" value="Emycin_Estase"/>
</dbReference>
<proteinExistence type="predicted"/>
<keyword evidence="1" id="KW-0732">Signal</keyword>
<dbReference type="InterPro" id="IPR052036">
    <property type="entry name" value="Hydrolase/PRTase-associated"/>
</dbReference>
<dbReference type="SUPFAM" id="SSF159501">
    <property type="entry name" value="EreA/ChaN-like"/>
    <property type="match status" value="1"/>
</dbReference>
<accession>A0A1W2GHF7</accession>
<dbReference type="Gene3D" id="3.40.1660.10">
    <property type="entry name" value="EreA-like (biosynthetic domain)"/>
    <property type="match status" value="1"/>
</dbReference>
<dbReference type="Pfam" id="PF05139">
    <property type="entry name" value="Erythro_esteras"/>
    <property type="match status" value="1"/>
</dbReference>